<protein>
    <submittedName>
        <fullName evidence="2">Membrane protein</fullName>
    </submittedName>
</protein>
<evidence type="ECO:0000313" key="2">
    <source>
        <dbReference type="EMBL" id="KGP74292.1"/>
    </source>
</evidence>
<feature type="transmembrane region" description="Helical" evidence="1">
    <location>
        <begin position="77"/>
        <end position="97"/>
    </location>
</feature>
<feature type="transmembrane region" description="Helical" evidence="1">
    <location>
        <begin position="143"/>
        <end position="169"/>
    </location>
</feature>
<organism evidence="2 3">
    <name type="scientific">Pontibacillus yanchengensis Y32</name>
    <dbReference type="NCBI Taxonomy" id="1385514"/>
    <lineage>
        <taxon>Bacteria</taxon>
        <taxon>Bacillati</taxon>
        <taxon>Bacillota</taxon>
        <taxon>Bacilli</taxon>
        <taxon>Bacillales</taxon>
        <taxon>Bacillaceae</taxon>
        <taxon>Pontibacillus</taxon>
    </lineage>
</organism>
<sequence length="177" mass="19982">MSFILLMGLIGIVFLLYFKKPILSIVSENHGIVSKLQDSKWFQDYRLAGVFLFGINAVLFISTILMLYGLTLLTIPYVHLIIMLFAVVVSIYFWLVVHKSWKGSRMERVKMSLIGISFYIGSTLLFIYWLVTLTPSYPGEDTFIIAIGLILAIIVTSVACIVCFIITGITKDRLSRG</sequence>
<dbReference type="EMBL" id="AVBF01000003">
    <property type="protein sequence ID" value="KGP74292.1"/>
    <property type="molecule type" value="Genomic_DNA"/>
</dbReference>
<dbReference type="RefSeq" id="WP_036815571.1">
    <property type="nucleotide sequence ID" value="NZ_AVBF01000003.1"/>
</dbReference>
<accession>A0A0A2TEN1</accession>
<evidence type="ECO:0000313" key="3">
    <source>
        <dbReference type="Proteomes" id="UP000030147"/>
    </source>
</evidence>
<reference evidence="2 3" key="1">
    <citation type="journal article" date="2015" name="Stand. Genomic Sci.">
        <title>High quality draft genome sequence of the moderately halophilic bacterium Pontibacillus yanchengensis Y32(T) and comparison among Pontibacillus genomes.</title>
        <authorList>
            <person name="Huang J."/>
            <person name="Qiao Z.X."/>
            <person name="Tang J.W."/>
            <person name="Wang G."/>
        </authorList>
    </citation>
    <scope>NUCLEOTIDE SEQUENCE [LARGE SCALE GENOMIC DNA]</scope>
    <source>
        <strain evidence="2 3">Y32</strain>
    </source>
</reference>
<keyword evidence="1" id="KW-0472">Membrane</keyword>
<dbReference type="OrthoDB" id="2629110at2"/>
<comment type="caution">
    <text evidence="2">The sequence shown here is derived from an EMBL/GenBank/DDBJ whole genome shotgun (WGS) entry which is preliminary data.</text>
</comment>
<dbReference type="Proteomes" id="UP000030147">
    <property type="component" value="Unassembled WGS sequence"/>
</dbReference>
<feature type="transmembrane region" description="Helical" evidence="1">
    <location>
        <begin position="109"/>
        <end position="131"/>
    </location>
</feature>
<keyword evidence="1" id="KW-1133">Transmembrane helix</keyword>
<keyword evidence="1" id="KW-0812">Transmembrane</keyword>
<dbReference type="AlphaFoldDB" id="A0A0A2TEN1"/>
<feature type="transmembrane region" description="Helical" evidence="1">
    <location>
        <begin position="47"/>
        <end position="71"/>
    </location>
</feature>
<dbReference type="eggNOG" id="ENOG5030IMY">
    <property type="taxonomic scope" value="Bacteria"/>
</dbReference>
<keyword evidence="3" id="KW-1185">Reference proteome</keyword>
<name>A0A0A2TEN1_9BACI</name>
<proteinExistence type="predicted"/>
<gene>
    <name evidence="2" type="ORF">N782_15150</name>
</gene>
<evidence type="ECO:0000256" key="1">
    <source>
        <dbReference type="SAM" id="Phobius"/>
    </source>
</evidence>
<feature type="transmembrane region" description="Helical" evidence="1">
    <location>
        <begin position="6"/>
        <end position="26"/>
    </location>
</feature>